<keyword evidence="4" id="KW-1185">Reference proteome</keyword>
<dbReference type="GO" id="GO:0046983">
    <property type="term" value="F:protein dimerization activity"/>
    <property type="evidence" value="ECO:0007669"/>
    <property type="project" value="InterPro"/>
</dbReference>
<evidence type="ECO:0000313" key="4">
    <source>
        <dbReference type="Proteomes" id="UP001154282"/>
    </source>
</evidence>
<comment type="caution">
    <text evidence="3">The sequence shown here is derived from an EMBL/GenBank/DDBJ whole genome shotgun (WGS) entry which is preliminary data.</text>
</comment>
<dbReference type="InterPro" id="IPR008906">
    <property type="entry name" value="HATC_C_dom"/>
</dbReference>
<dbReference type="PANTHER" id="PTHR11697:SF230">
    <property type="entry name" value="ZINC FINGER, MYM DOMAIN CONTAINING 1"/>
    <property type="match status" value="1"/>
</dbReference>
<protein>
    <submittedName>
        <fullName evidence="3">Uncharacterized protein</fullName>
    </submittedName>
</protein>
<gene>
    <name evidence="3" type="ORF">LITE_LOCUS33624</name>
</gene>
<sequence length="597" mass="67706">MASLECIKFLMRGGLAFRGHNESSSSSNKGNFLELLEFHACGREEVERVVLRNAPKNLQLTSPDIQKDLVHAMASETTKKIIQDLGDNFFCILVDETRDASTKEQMAIVLRYVNDQGLVMERFLGTTHVANTKALTLKGEIETMLSKHGLSMSRIRGQGYDGASNMKGQINGLKSLILAENSSAYYIHCFAHQLQLALVAVAKNHLEVGDFFKTVNSVMNLIGASCKRSEFIRDAQVEKIAEAVAANERETGRGLNQEMALKRPGDTRWGSYYGALINLDSMFSAIIDVLDTIQNDPTSETDTAIDAWRMSITLQDFNFVFILKLMIEVLAITNELSLALQRKDQDIVNAMKLVRVSKTRLQEMRDNGWESLLDDVVSSCTKDSIHIPIMHDVYVLPGRSRRKAPDITNLHHFQVELFYTVVDMQLQELNNRFDEVNTRLLTCMTCFSPEFEFAAFDLEKLMCLTRFYPAEFGSIHDTIIRQQFIGYHRDVTADERFARLKGIDELSRVMVETKVHQSYPSVYLLLKLVLTLPVATASVERAFSALSYIKNKLRSRIGDQFANDCLVGYIERDLLTHVDNECILHFFQNMKTRRGCL</sequence>
<dbReference type="InterPro" id="IPR025398">
    <property type="entry name" value="DUF4371"/>
</dbReference>
<dbReference type="InterPro" id="IPR012337">
    <property type="entry name" value="RNaseH-like_sf"/>
</dbReference>
<dbReference type="Pfam" id="PF05699">
    <property type="entry name" value="Dimer_Tnp_hAT"/>
    <property type="match status" value="1"/>
</dbReference>
<dbReference type="InterPro" id="IPR055298">
    <property type="entry name" value="AtLOH3-like"/>
</dbReference>
<reference evidence="3" key="1">
    <citation type="submission" date="2022-08" db="EMBL/GenBank/DDBJ databases">
        <authorList>
            <person name="Gutierrez-Valencia J."/>
        </authorList>
    </citation>
    <scope>NUCLEOTIDE SEQUENCE</scope>
</reference>
<dbReference type="EMBL" id="CAMGYJ010000008">
    <property type="protein sequence ID" value="CAI0458623.1"/>
    <property type="molecule type" value="Genomic_DNA"/>
</dbReference>
<dbReference type="Pfam" id="PF14291">
    <property type="entry name" value="DUF4371"/>
    <property type="match status" value="1"/>
</dbReference>
<feature type="domain" description="DUF4371" evidence="2">
    <location>
        <begin position="2"/>
        <end position="172"/>
    </location>
</feature>
<dbReference type="Proteomes" id="UP001154282">
    <property type="component" value="Unassembled WGS sequence"/>
</dbReference>
<evidence type="ECO:0000259" key="2">
    <source>
        <dbReference type="Pfam" id="PF14291"/>
    </source>
</evidence>
<organism evidence="3 4">
    <name type="scientific">Linum tenue</name>
    <dbReference type="NCBI Taxonomy" id="586396"/>
    <lineage>
        <taxon>Eukaryota</taxon>
        <taxon>Viridiplantae</taxon>
        <taxon>Streptophyta</taxon>
        <taxon>Embryophyta</taxon>
        <taxon>Tracheophyta</taxon>
        <taxon>Spermatophyta</taxon>
        <taxon>Magnoliopsida</taxon>
        <taxon>eudicotyledons</taxon>
        <taxon>Gunneridae</taxon>
        <taxon>Pentapetalae</taxon>
        <taxon>rosids</taxon>
        <taxon>fabids</taxon>
        <taxon>Malpighiales</taxon>
        <taxon>Linaceae</taxon>
        <taxon>Linum</taxon>
    </lineage>
</organism>
<evidence type="ECO:0000259" key="1">
    <source>
        <dbReference type="Pfam" id="PF05699"/>
    </source>
</evidence>
<proteinExistence type="predicted"/>
<accession>A0AAV0NJ29</accession>
<dbReference type="PANTHER" id="PTHR11697">
    <property type="entry name" value="GENERAL TRANSCRIPTION FACTOR 2-RELATED ZINC FINGER PROTEIN"/>
    <property type="match status" value="1"/>
</dbReference>
<dbReference type="AlphaFoldDB" id="A0AAV0NJ29"/>
<name>A0AAV0NJ29_9ROSI</name>
<dbReference type="SUPFAM" id="SSF53098">
    <property type="entry name" value="Ribonuclease H-like"/>
    <property type="match status" value="1"/>
</dbReference>
<feature type="domain" description="HAT C-terminal dimerisation" evidence="1">
    <location>
        <begin position="514"/>
        <end position="573"/>
    </location>
</feature>
<evidence type="ECO:0000313" key="3">
    <source>
        <dbReference type="EMBL" id="CAI0458623.1"/>
    </source>
</evidence>